<dbReference type="HOGENOM" id="CLU_2399895_0_0_1"/>
<dbReference type="EMBL" id="GL629794">
    <property type="protein sequence ID" value="EFX01155.1"/>
    <property type="molecule type" value="Genomic_DNA"/>
</dbReference>
<proteinExistence type="predicted"/>
<keyword evidence="2" id="KW-1185">Reference proteome</keyword>
<evidence type="ECO:0000313" key="2">
    <source>
        <dbReference type="Proteomes" id="UP000007796"/>
    </source>
</evidence>
<sequence>MMKNNDPSFSGGDLPCRVLSFSPTGQAQGYRVSREHLVPSFVRSIMTGGNDFDSETHPPSGLLLVGQLVLPAGSGSRDFRVWPFPVTASQTAV</sequence>
<dbReference type="RefSeq" id="XP_014170637.1">
    <property type="nucleotide sequence ID" value="XM_014315162.1"/>
</dbReference>
<dbReference type="InParanoid" id="F0XMM0"/>
<dbReference type="AlphaFoldDB" id="F0XMM0"/>
<evidence type="ECO:0000313" key="1">
    <source>
        <dbReference type="EMBL" id="EFX01155.1"/>
    </source>
</evidence>
<organism evidence="2">
    <name type="scientific">Grosmannia clavigera (strain kw1407 / UAMH 11150)</name>
    <name type="common">Blue stain fungus</name>
    <name type="synonym">Graphiocladiella clavigera</name>
    <dbReference type="NCBI Taxonomy" id="655863"/>
    <lineage>
        <taxon>Eukaryota</taxon>
        <taxon>Fungi</taxon>
        <taxon>Dikarya</taxon>
        <taxon>Ascomycota</taxon>
        <taxon>Pezizomycotina</taxon>
        <taxon>Sordariomycetes</taxon>
        <taxon>Sordariomycetidae</taxon>
        <taxon>Ophiostomatales</taxon>
        <taxon>Ophiostomataceae</taxon>
        <taxon>Leptographium</taxon>
    </lineage>
</organism>
<reference evidence="1 2" key="1">
    <citation type="journal article" date="2011" name="Proc. Natl. Acad. Sci. U.S.A.">
        <title>Genome and transcriptome analyses of the mountain pine beetle-fungal symbiont Grosmannia clavigera, a lodgepole pine pathogen.</title>
        <authorList>
            <person name="DiGuistini S."/>
            <person name="Wang Y."/>
            <person name="Liao N.Y."/>
            <person name="Taylor G."/>
            <person name="Tanguay P."/>
            <person name="Feau N."/>
            <person name="Henrissat B."/>
            <person name="Chan S.K."/>
            <person name="Hesse-Orce U."/>
            <person name="Alamouti S.M."/>
            <person name="Tsui C.K.M."/>
            <person name="Docking R.T."/>
            <person name="Levasseur A."/>
            <person name="Haridas S."/>
            <person name="Robertson G."/>
            <person name="Birol I."/>
            <person name="Holt R.A."/>
            <person name="Marra M.A."/>
            <person name="Hamelin R.C."/>
            <person name="Hirst M."/>
            <person name="Jones S.J.M."/>
            <person name="Bohlmann J."/>
            <person name="Breuil C."/>
        </authorList>
    </citation>
    <scope>NUCLEOTIDE SEQUENCE [LARGE SCALE GENOMIC DNA]</scope>
    <source>
        <strain evidence="2">kw1407 / UAMH 11150</strain>
    </source>
</reference>
<dbReference type="Proteomes" id="UP000007796">
    <property type="component" value="Unassembled WGS sequence"/>
</dbReference>
<name>F0XMM0_GROCL</name>
<dbReference type="GeneID" id="25979492"/>
<gene>
    <name evidence="1" type="ORF">CMQ_6097</name>
</gene>
<accession>F0XMM0</accession>
<protein>
    <submittedName>
        <fullName evidence="1">Uncharacterized protein</fullName>
    </submittedName>
</protein>